<protein>
    <submittedName>
        <fullName evidence="2">Uncharacterized protein</fullName>
    </submittedName>
</protein>
<evidence type="ECO:0000313" key="2">
    <source>
        <dbReference type="EMBL" id="WSC14016.1"/>
    </source>
</evidence>
<dbReference type="EMBL" id="CP109114">
    <property type="protein sequence ID" value="WSC14016.1"/>
    <property type="molecule type" value="Genomic_DNA"/>
</dbReference>
<keyword evidence="3" id="KW-1185">Reference proteome</keyword>
<gene>
    <name evidence="2" type="ORF">OIE64_14945</name>
</gene>
<evidence type="ECO:0000313" key="3">
    <source>
        <dbReference type="Proteomes" id="UP001330827"/>
    </source>
</evidence>
<keyword evidence="1" id="KW-1133">Transmembrane helix</keyword>
<keyword evidence="1" id="KW-0472">Membrane</keyword>
<accession>A0ABZ1G3C9</accession>
<dbReference type="RefSeq" id="WP_167523560.1">
    <property type="nucleotide sequence ID" value="NZ_CP109114.1"/>
</dbReference>
<proteinExistence type="predicted"/>
<keyword evidence="1" id="KW-0812">Transmembrane</keyword>
<name>A0ABZ1G3C9_9ACTN</name>
<evidence type="ECO:0000256" key="1">
    <source>
        <dbReference type="SAM" id="Phobius"/>
    </source>
</evidence>
<feature type="transmembrane region" description="Helical" evidence="1">
    <location>
        <begin position="6"/>
        <end position="39"/>
    </location>
</feature>
<organism evidence="2 3">
    <name type="scientific">Streptomyces brevispora</name>
    <dbReference type="NCBI Taxonomy" id="887462"/>
    <lineage>
        <taxon>Bacteria</taxon>
        <taxon>Bacillati</taxon>
        <taxon>Actinomycetota</taxon>
        <taxon>Actinomycetes</taxon>
        <taxon>Kitasatosporales</taxon>
        <taxon>Streptomycetaceae</taxon>
        <taxon>Streptomyces</taxon>
    </lineage>
</organism>
<reference evidence="2 3" key="1">
    <citation type="submission" date="2022-10" db="EMBL/GenBank/DDBJ databases">
        <title>The complete genomes of actinobacterial strains from the NBC collection.</title>
        <authorList>
            <person name="Joergensen T.S."/>
            <person name="Alvarez Arevalo M."/>
            <person name="Sterndorff E.B."/>
            <person name="Faurdal D."/>
            <person name="Vuksanovic O."/>
            <person name="Mourched A.-S."/>
            <person name="Charusanti P."/>
            <person name="Shaw S."/>
            <person name="Blin K."/>
            <person name="Weber T."/>
        </authorList>
    </citation>
    <scope>NUCLEOTIDE SEQUENCE [LARGE SCALE GENOMIC DNA]</scope>
    <source>
        <strain evidence="2 3">NBC 01769</strain>
    </source>
</reference>
<dbReference type="Proteomes" id="UP001330827">
    <property type="component" value="Chromosome"/>
</dbReference>
<sequence length="52" mass="5369">MESDGPWWMVIVIAAAVTVVLGAVLVSVVAAVTLGVGWIRRRLGHGPGDTNA</sequence>